<organism evidence="1 2">
    <name type="scientific">Candidatus Roizmanbacteria bacterium RIFCSPHIGHO2_01_FULL_39_8</name>
    <dbReference type="NCBI Taxonomy" id="1802033"/>
    <lineage>
        <taxon>Bacteria</taxon>
        <taxon>Candidatus Roizmaniibacteriota</taxon>
    </lineage>
</organism>
<dbReference type="Proteomes" id="UP000177026">
    <property type="component" value="Unassembled WGS sequence"/>
</dbReference>
<dbReference type="InterPro" id="IPR036874">
    <property type="entry name" value="Carbonic_anhydrase_sf"/>
</dbReference>
<sequence length="121" mass="14113">MTIHTCDALVVSCIDFRFQKYIREWLEKNMENKKYDYVGFAGGVKDLITIVKQLDISVKLHHISEVTLINHEDCGAYGKESTHTRHSQDLKTAKKVIHSLYPDLTVDLYYLHLDGRFEKIK</sequence>
<dbReference type="Gene3D" id="3.40.1050.10">
    <property type="entry name" value="Carbonic anhydrase"/>
    <property type="match status" value="1"/>
</dbReference>
<comment type="caution">
    <text evidence="1">The sequence shown here is derived from an EMBL/GenBank/DDBJ whole genome shotgun (WGS) entry which is preliminary data.</text>
</comment>
<protein>
    <recommendedName>
        <fullName evidence="3">Carbonic anhydrase</fullName>
    </recommendedName>
</protein>
<dbReference type="GO" id="GO:0008270">
    <property type="term" value="F:zinc ion binding"/>
    <property type="evidence" value="ECO:0007669"/>
    <property type="project" value="InterPro"/>
</dbReference>
<dbReference type="EMBL" id="MFZI01000023">
    <property type="protein sequence ID" value="OGK21001.1"/>
    <property type="molecule type" value="Genomic_DNA"/>
</dbReference>
<dbReference type="AlphaFoldDB" id="A0A1F7GPX9"/>
<evidence type="ECO:0008006" key="3">
    <source>
        <dbReference type="Google" id="ProtNLM"/>
    </source>
</evidence>
<evidence type="ECO:0000313" key="1">
    <source>
        <dbReference type="EMBL" id="OGK21001.1"/>
    </source>
</evidence>
<accession>A0A1F7GPX9</accession>
<proteinExistence type="predicted"/>
<gene>
    <name evidence="1" type="ORF">A2866_02695</name>
</gene>
<evidence type="ECO:0000313" key="2">
    <source>
        <dbReference type="Proteomes" id="UP000177026"/>
    </source>
</evidence>
<dbReference type="GO" id="GO:0004089">
    <property type="term" value="F:carbonate dehydratase activity"/>
    <property type="evidence" value="ECO:0007669"/>
    <property type="project" value="InterPro"/>
</dbReference>
<dbReference type="Pfam" id="PF20393">
    <property type="entry name" value="Pro_CA_2"/>
    <property type="match status" value="1"/>
</dbReference>
<name>A0A1F7GPX9_9BACT</name>
<dbReference type="InterPro" id="IPR046871">
    <property type="entry name" value="Pro_CA_2"/>
</dbReference>
<reference evidence="1 2" key="1">
    <citation type="journal article" date="2016" name="Nat. Commun.">
        <title>Thousands of microbial genomes shed light on interconnected biogeochemical processes in an aquifer system.</title>
        <authorList>
            <person name="Anantharaman K."/>
            <person name="Brown C.T."/>
            <person name="Hug L.A."/>
            <person name="Sharon I."/>
            <person name="Castelle C.J."/>
            <person name="Probst A.J."/>
            <person name="Thomas B.C."/>
            <person name="Singh A."/>
            <person name="Wilkins M.J."/>
            <person name="Karaoz U."/>
            <person name="Brodie E.L."/>
            <person name="Williams K.H."/>
            <person name="Hubbard S.S."/>
            <person name="Banfield J.F."/>
        </authorList>
    </citation>
    <scope>NUCLEOTIDE SEQUENCE [LARGE SCALE GENOMIC DNA]</scope>
</reference>
<dbReference type="SUPFAM" id="SSF53056">
    <property type="entry name" value="beta-carbonic anhydrase, cab"/>
    <property type="match status" value="1"/>
</dbReference>